<organism evidence="1 2">
    <name type="scientific">Capnocytophaga cynodegmi</name>
    <dbReference type="NCBI Taxonomy" id="28189"/>
    <lineage>
        <taxon>Bacteria</taxon>
        <taxon>Pseudomonadati</taxon>
        <taxon>Bacteroidota</taxon>
        <taxon>Flavobacteriia</taxon>
        <taxon>Flavobacteriales</taxon>
        <taxon>Flavobacteriaceae</taxon>
        <taxon>Capnocytophaga</taxon>
    </lineage>
</organism>
<protein>
    <recommendedName>
        <fullName evidence="3">PRTRC system protein F</fullName>
    </recommendedName>
</protein>
<dbReference type="Proteomes" id="UP000038055">
    <property type="component" value="Unassembled WGS sequence"/>
</dbReference>
<dbReference type="AlphaFoldDB" id="A0A0B7H6K3"/>
<evidence type="ECO:0008006" key="3">
    <source>
        <dbReference type="Google" id="ProtNLM"/>
    </source>
</evidence>
<sequence>MGKPSQRPCPNPTRAENHRTEVHFANGFLKHRFLPKVGNFSDFKGIHVKKLQGDLQKSLERMTNFYGFQALDISKYEFPYNVALALDQAQKHLQQNNDCWYRIQVWQDTTPKAFLSFFFSVEETFRTDNTLFYIPVLPVYKLLKSKDKRHKKIGQLFLSVFAYISHKIYVPYYTMDDCFLGYIYENFNDWILNDWDDPQEKETFSSNLRQAQYVGEHLYQKIRNSKNLQLFEKRINDFTACNETEKEVLRISKAFFQLWQEFPSADLYTHLNREEISDETELFTIDKYVSFAFETQSDFFEYQIIGFVNGEFSQCGEIEVPTFVNRFDGVSSHSNFEFKSYFFSLLHQLISLLNTF</sequence>
<evidence type="ECO:0000313" key="1">
    <source>
        <dbReference type="EMBL" id="CEN33243.1"/>
    </source>
</evidence>
<gene>
    <name evidence="1" type="ORF">CCYN2B_150010</name>
</gene>
<keyword evidence="2" id="KW-1185">Reference proteome</keyword>
<reference evidence="2" key="1">
    <citation type="submission" date="2015-01" db="EMBL/GenBank/DDBJ databases">
        <authorList>
            <person name="MANFREDI Pablo"/>
        </authorList>
    </citation>
    <scope>NUCLEOTIDE SEQUENCE [LARGE SCALE GENOMIC DNA]</scope>
    <source>
        <strain evidence="2">Ccyn2B</strain>
    </source>
</reference>
<evidence type="ECO:0000313" key="2">
    <source>
        <dbReference type="Proteomes" id="UP000038055"/>
    </source>
</evidence>
<proteinExistence type="predicted"/>
<dbReference type="EMBL" id="CDOD01000007">
    <property type="protein sequence ID" value="CEN33243.1"/>
    <property type="molecule type" value="Genomic_DNA"/>
</dbReference>
<accession>A0A0B7H6K3</accession>
<name>A0A0B7H6K3_9FLAO</name>